<feature type="compositionally biased region" description="Basic residues" evidence="1">
    <location>
        <begin position="95"/>
        <end position="105"/>
    </location>
</feature>
<protein>
    <submittedName>
        <fullName evidence="2">Trk system potassium uptake protein TrkA</fullName>
    </submittedName>
</protein>
<evidence type="ECO:0000313" key="2">
    <source>
        <dbReference type="EMBL" id="CAA9468252.1"/>
    </source>
</evidence>
<feature type="non-terminal residue" evidence="2">
    <location>
        <position position="1"/>
    </location>
</feature>
<evidence type="ECO:0000256" key="1">
    <source>
        <dbReference type="SAM" id="MobiDB-lite"/>
    </source>
</evidence>
<dbReference type="EMBL" id="CADCVJ010000065">
    <property type="protein sequence ID" value="CAA9468252.1"/>
    <property type="molecule type" value="Genomic_DNA"/>
</dbReference>
<feature type="compositionally biased region" description="Basic residues" evidence="1">
    <location>
        <begin position="1"/>
        <end position="28"/>
    </location>
</feature>
<name>A0A6J4RGG8_9ACTN</name>
<gene>
    <name evidence="2" type="ORF">AVDCRST_MAG38-940</name>
</gene>
<reference evidence="2" key="1">
    <citation type="submission" date="2020-02" db="EMBL/GenBank/DDBJ databases">
        <authorList>
            <person name="Meier V. D."/>
        </authorList>
    </citation>
    <scope>NUCLEOTIDE SEQUENCE</scope>
    <source>
        <strain evidence="2">AVDCRST_MAG38</strain>
    </source>
</reference>
<feature type="region of interest" description="Disordered" evidence="1">
    <location>
        <begin position="1"/>
        <end position="140"/>
    </location>
</feature>
<organism evidence="2">
    <name type="scientific">uncultured Solirubrobacteraceae bacterium</name>
    <dbReference type="NCBI Taxonomy" id="1162706"/>
    <lineage>
        <taxon>Bacteria</taxon>
        <taxon>Bacillati</taxon>
        <taxon>Actinomycetota</taxon>
        <taxon>Thermoleophilia</taxon>
        <taxon>Solirubrobacterales</taxon>
        <taxon>Solirubrobacteraceae</taxon>
        <taxon>environmental samples</taxon>
    </lineage>
</organism>
<dbReference type="AlphaFoldDB" id="A0A6J4RGG8"/>
<feature type="non-terminal residue" evidence="2">
    <location>
        <position position="140"/>
    </location>
</feature>
<feature type="compositionally biased region" description="Basic residues" evidence="1">
    <location>
        <begin position="118"/>
        <end position="132"/>
    </location>
</feature>
<proteinExistence type="predicted"/>
<feature type="compositionally biased region" description="Basic residues" evidence="1">
    <location>
        <begin position="53"/>
        <end position="84"/>
    </location>
</feature>
<sequence length="140" mass="15730">VRAHRRRRPRRVVRGHHRPAGGPHRVRPRPGPVVARAARHGGRAFVGGDRRPLHDRHRAGDRRAAGGRHRGRRRLHRLHARRQHQPGGGAGRAAALRRRQGRGARARPAACRLVQRAGRPHHLRHRDRHPAARSRGAGGL</sequence>
<accession>A0A6J4RGG8</accession>